<sequence>MLLWFCMAGAGDAVFPSITCMTLFFSFLLLFHFTTAAPVSVKQLTLSPTSTKDGVNKKTTMEVNASTRQDLAQKETTNAVHVPQLGRGRSRPPSSPLPWQNKIFNASEHEVPSGPNPISNR</sequence>
<evidence type="ECO:0000313" key="2">
    <source>
        <dbReference type="Proteomes" id="UP000828941"/>
    </source>
</evidence>
<protein>
    <submittedName>
        <fullName evidence="1">Uncharacterized protein</fullName>
    </submittedName>
</protein>
<organism evidence="1 2">
    <name type="scientific">Bauhinia variegata</name>
    <name type="common">Purple orchid tree</name>
    <name type="synonym">Phanera variegata</name>
    <dbReference type="NCBI Taxonomy" id="167791"/>
    <lineage>
        <taxon>Eukaryota</taxon>
        <taxon>Viridiplantae</taxon>
        <taxon>Streptophyta</taxon>
        <taxon>Embryophyta</taxon>
        <taxon>Tracheophyta</taxon>
        <taxon>Spermatophyta</taxon>
        <taxon>Magnoliopsida</taxon>
        <taxon>eudicotyledons</taxon>
        <taxon>Gunneridae</taxon>
        <taxon>Pentapetalae</taxon>
        <taxon>rosids</taxon>
        <taxon>fabids</taxon>
        <taxon>Fabales</taxon>
        <taxon>Fabaceae</taxon>
        <taxon>Cercidoideae</taxon>
        <taxon>Cercideae</taxon>
        <taxon>Bauhiniinae</taxon>
        <taxon>Bauhinia</taxon>
    </lineage>
</organism>
<dbReference type="Proteomes" id="UP000828941">
    <property type="component" value="Chromosome 7"/>
</dbReference>
<evidence type="ECO:0000313" key="1">
    <source>
        <dbReference type="EMBL" id="KAI4332094.1"/>
    </source>
</evidence>
<reference evidence="1 2" key="1">
    <citation type="journal article" date="2022" name="DNA Res.">
        <title>Chromosomal-level genome assembly of the orchid tree Bauhinia variegata (Leguminosae; Cercidoideae) supports the allotetraploid origin hypothesis of Bauhinia.</title>
        <authorList>
            <person name="Zhong Y."/>
            <person name="Chen Y."/>
            <person name="Zheng D."/>
            <person name="Pang J."/>
            <person name="Liu Y."/>
            <person name="Luo S."/>
            <person name="Meng S."/>
            <person name="Qian L."/>
            <person name="Wei D."/>
            <person name="Dai S."/>
            <person name="Zhou R."/>
        </authorList>
    </citation>
    <scope>NUCLEOTIDE SEQUENCE [LARGE SCALE GENOMIC DNA]</scope>
    <source>
        <strain evidence="1">BV-YZ2020</strain>
    </source>
</reference>
<dbReference type="EMBL" id="CM039432">
    <property type="protein sequence ID" value="KAI4332094.1"/>
    <property type="molecule type" value="Genomic_DNA"/>
</dbReference>
<keyword evidence="2" id="KW-1185">Reference proteome</keyword>
<comment type="caution">
    <text evidence="1">The sequence shown here is derived from an EMBL/GenBank/DDBJ whole genome shotgun (WGS) entry which is preliminary data.</text>
</comment>
<proteinExistence type="predicted"/>
<gene>
    <name evidence="1" type="ORF">L6164_017031</name>
</gene>
<accession>A0ACB9N8G5</accession>
<name>A0ACB9N8G5_BAUVA</name>